<accession>A0A0F9PRI0</accession>
<dbReference type="EMBL" id="LAZR01002654">
    <property type="protein sequence ID" value="KKN27242.1"/>
    <property type="molecule type" value="Genomic_DNA"/>
</dbReference>
<protein>
    <submittedName>
        <fullName evidence="1">Uncharacterized protein</fullName>
    </submittedName>
</protein>
<reference evidence="1" key="1">
    <citation type="journal article" date="2015" name="Nature">
        <title>Complex archaea that bridge the gap between prokaryotes and eukaryotes.</title>
        <authorList>
            <person name="Spang A."/>
            <person name="Saw J.H."/>
            <person name="Jorgensen S.L."/>
            <person name="Zaremba-Niedzwiedzka K."/>
            <person name="Martijn J."/>
            <person name="Lind A.E."/>
            <person name="van Eijk R."/>
            <person name="Schleper C."/>
            <person name="Guy L."/>
            <person name="Ettema T.J."/>
        </authorList>
    </citation>
    <scope>NUCLEOTIDE SEQUENCE</scope>
</reference>
<proteinExistence type="predicted"/>
<evidence type="ECO:0000313" key="1">
    <source>
        <dbReference type="EMBL" id="KKN27242.1"/>
    </source>
</evidence>
<organism evidence="1">
    <name type="scientific">marine sediment metagenome</name>
    <dbReference type="NCBI Taxonomy" id="412755"/>
    <lineage>
        <taxon>unclassified sequences</taxon>
        <taxon>metagenomes</taxon>
        <taxon>ecological metagenomes</taxon>
    </lineage>
</organism>
<comment type="caution">
    <text evidence="1">The sequence shown here is derived from an EMBL/GenBank/DDBJ whole genome shotgun (WGS) entry which is preliminary data.</text>
</comment>
<gene>
    <name evidence="1" type="ORF">LCGC14_0866510</name>
</gene>
<sequence>MNRRGFLKSIGKVIAGCAVVPSVVKGKSETVKKVERILAHGDKLTPWAIECINNPVHIFQPEDKSKPYMTSTEIKERWDEKMACFDKRGEDIIWSEAEYQRIIKALIEKGNLPKDYIT</sequence>
<dbReference type="AlphaFoldDB" id="A0A0F9PRI0"/>
<name>A0A0F9PRI0_9ZZZZ</name>